<dbReference type="FunFam" id="2.10.25.10:FF:000010">
    <property type="entry name" value="Pro-epidermal growth factor"/>
    <property type="match status" value="1"/>
</dbReference>
<dbReference type="FunFam" id="2.60.40.10:FF:000834">
    <property type="entry name" value="Proto-oncogene tyrosine-protein kinase MER"/>
    <property type="match status" value="1"/>
</dbReference>
<dbReference type="InterPro" id="IPR001881">
    <property type="entry name" value="EGF-like_Ca-bd_dom"/>
</dbReference>
<dbReference type="PROSITE" id="PS50923">
    <property type="entry name" value="SUSHI"/>
    <property type="match status" value="1"/>
</dbReference>
<comment type="subcellular location">
    <subcellularLocation>
        <location evidence="1">Membrane</location>
        <topology evidence="1">Single-pass type I membrane protein</topology>
    </subcellularLocation>
    <subcellularLocation>
        <location evidence="2">Secreted</location>
        <location evidence="2">Extracellular space</location>
        <location evidence="2">Extracellular matrix</location>
    </subcellularLocation>
</comment>
<feature type="transmembrane region" description="Helical" evidence="35">
    <location>
        <begin position="474"/>
        <end position="497"/>
    </location>
</feature>
<feature type="domain" description="Protein kinase" evidence="37">
    <location>
        <begin position="527"/>
        <end position="789"/>
    </location>
</feature>
<reference evidence="42 43" key="1">
    <citation type="journal article" date="2018" name="Proc. R. Soc. B">
        <title>A non-coding region near Follistatin controls head colour polymorphism in the Gouldian finch.</title>
        <authorList>
            <person name="Toomey M.B."/>
            <person name="Marques C.I."/>
            <person name="Andrade P."/>
            <person name="Araujo P.M."/>
            <person name="Sabatino S."/>
            <person name="Gazda M.A."/>
            <person name="Afonso S."/>
            <person name="Lopes R.J."/>
            <person name="Corbo J.C."/>
            <person name="Carneiro M."/>
        </authorList>
    </citation>
    <scope>NUCLEOTIDE SEQUENCE [LARGE SCALE GENOMIC DNA]</scope>
    <source>
        <strain evidence="42">Red01</strain>
        <tissue evidence="42">Muscle</tissue>
    </source>
</reference>
<feature type="chain" id="PRO_5018313977" description="Tyrosine-protein kinase Mer" evidence="36">
    <location>
        <begin position="24"/>
        <end position="1284"/>
    </location>
</feature>
<evidence type="ECO:0000256" key="27">
    <source>
        <dbReference type="ARBA" id="ARBA00051243"/>
    </source>
</evidence>
<evidence type="ECO:0000256" key="14">
    <source>
        <dbReference type="ARBA" id="ARBA00022737"/>
    </source>
</evidence>
<dbReference type="InterPro" id="IPR055088">
    <property type="entry name" value="Fibulin_C"/>
</dbReference>
<dbReference type="Pfam" id="PF07714">
    <property type="entry name" value="PK_Tyr_Ser-Thr"/>
    <property type="match status" value="1"/>
</dbReference>
<dbReference type="Pfam" id="PF13927">
    <property type="entry name" value="Ig_3"/>
    <property type="match status" value="1"/>
</dbReference>
<evidence type="ECO:0000259" key="37">
    <source>
        <dbReference type="PROSITE" id="PS50011"/>
    </source>
</evidence>
<dbReference type="SMART" id="SM00032">
    <property type="entry name" value="CCP"/>
    <property type="match status" value="1"/>
</dbReference>
<keyword evidence="8 32" id="KW-0245">EGF-like domain</keyword>
<dbReference type="InterPro" id="IPR035976">
    <property type="entry name" value="Sushi/SCR/CCP_sf"/>
</dbReference>
<keyword evidence="18" id="KW-0067">ATP-binding</keyword>
<feature type="domain" description="Ig-like" evidence="39">
    <location>
        <begin position="66"/>
        <end position="159"/>
    </location>
</feature>
<comment type="catalytic activity">
    <reaction evidence="27">
        <text>L-tyrosyl-[protein] + ATP = O-phospho-L-tyrosyl-[protein] + ADP + H(+)</text>
        <dbReference type="Rhea" id="RHEA:10596"/>
        <dbReference type="Rhea" id="RHEA-COMP:10136"/>
        <dbReference type="Rhea" id="RHEA-COMP:20101"/>
        <dbReference type="ChEBI" id="CHEBI:15378"/>
        <dbReference type="ChEBI" id="CHEBI:30616"/>
        <dbReference type="ChEBI" id="CHEBI:46858"/>
        <dbReference type="ChEBI" id="CHEBI:61978"/>
        <dbReference type="ChEBI" id="CHEBI:456216"/>
        <dbReference type="EC" id="2.7.10.1"/>
    </reaction>
</comment>
<dbReference type="InterPro" id="IPR007110">
    <property type="entry name" value="Ig-like_dom"/>
</dbReference>
<evidence type="ECO:0000313" key="42">
    <source>
        <dbReference type="EMBL" id="RLW07222.1"/>
    </source>
</evidence>
<evidence type="ECO:0000256" key="20">
    <source>
        <dbReference type="ARBA" id="ARBA00022989"/>
    </source>
</evidence>
<keyword evidence="14" id="KW-0677">Repeat</keyword>
<dbReference type="GO" id="GO:0043235">
    <property type="term" value="C:receptor complex"/>
    <property type="evidence" value="ECO:0007669"/>
    <property type="project" value="TreeGrafter"/>
</dbReference>
<comment type="caution">
    <text evidence="32">Lacks conserved residue(s) required for the propagation of feature annotation.</text>
</comment>
<gene>
    <name evidence="42" type="ORF">DV515_00004275</name>
</gene>
<dbReference type="Proteomes" id="UP000276834">
    <property type="component" value="Unassembled WGS sequence"/>
</dbReference>
<dbReference type="EC" id="2.7.10.1" evidence="5"/>
<evidence type="ECO:0000256" key="23">
    <source>
        <dbReference type="ARBA" id="ARBA00023157"/>
    </source>
</evidence>
<sequence length="1284" mass="141138">MGGGRWALLWALLAALRPSRGEAEDADGEGGVHSWSSQRSLLGHWPHQSTREEPPGSAVGQLRFNPTVRHVVINEHKDVTFNCSIQVPQELLRPDAPGISLWKDGRELHVLDRIASSHFEILDEEEVVMTSTFSILGAQRSDNGSYVCKLNISGVEVVSDPILVQLEGLPHFIRQPEQLNVTRNSPFNLTCQAVGPPEPVEIYWFQNNIQINQKPHISPSVLTVPGLNKPALFSCEAHNSKGLTASSPGQVNIKGIPLAPISVQVLNRTAHGIRISWVPGFDSFSALNSCSIQVKEVVPRGNISLQPFHTSVPPHVYHIQQLEPMEEYNIRVSCGNEVGWSAFSPWITASTMEGAPTTPPLNITVSFNESNSSLEIHWVKPSLERIHGELQGYHIWYRWHNSEGMIVSDEVRLNGSMAVLPVVATNATCSIRVAAVTKGGVGPFSVPVEIFIPASGVITSAPSSTPASGNTDSFVIALGFICGTIAIGIILCLSIVIQKRCVETKYGSAFSRNDSDLAVSYTAKKSYCQRAVQLTWEFGSVMEGRLSQPEGPPQKVAVKTMKLDNFSQREIEEFLSEAACMKDFDHPNVIKLLGVCIELSSLQVPKPMVILPFMKYGDLHSFLLRSRLEMAPQFVPLQTLVKFMVDIALGMEYLSNRNFLHRDLAARNCMLRDDMTVCVADFGLSKKIYSGDYYRQGRIAKMPVKWIALESLADRVYTTKSDVWAFGVTMWEIATRGMTPYPGVQNHEIYEYLFHGQRLKKPEDCLDELANPATRPTFSQLKVQLEKLLENLPRAKARGDIIYINTSLPEQSPDSTQDSGFPQVDSDLDAGEASEPGFPSTEAALVAVDVHPSELWDTRYIMEEQLSGPVEEPYVPLLPCQGLEPGSRWSQASTLPASERPHAGSCGEDSEVPLEMSCIGRQQLLAAIRQMQQLLKGQETRFSEGLRTVRSRLSTIHASLAKATPEPPVAACPALQAPVDGRKFGAKYLVDHEVHFACDPGFQLLGSSTRICQANGSWTGQEARCAEISECSSSPCQNGGTCLEGLNHFKCLCPQQWTGITCQYQVQTDLNECEVYQQQGGPRLCAHACVNIPGSFRCSCPAGYILLGDGKSCEDIDECSLSQDNCTSESTCINTGGGFQCVTPQCPSAAGNISYVKTSPFQCERNPCPMESRSCHQAPKTISFHYLPLPSKLQTPAPLFRMATAVAPGRLGPDSLRFGIAGGNNRGHFVVQRSDRHTGELLLVQSLQGPRTIHVDVDMAEYLDRVFQAKHLSKITLFVSAYEF</sequence>
<dbReference type="SUPFAM" id="SSF49265">
    <property type="entry name" value="Fibronectin type III"/>
    <property type="match status" value="1"/>
</dbReference>
<evidence type="ECO:0000256" key="18">
    <source>
        <dbReference type="ARBA" id="ARBA00022840"/>
    </source>
</evidence>
<dbReference type="InterPro" id="IPR026823">
    <property type="entry name" value="cEGF"/>
</dbReference>
<dbReference type="SUPFAM" id="SSF48726">
    <property type="entry name" value="Immunoglobulin"/>
    <property type="match status" value="2"/>
</dbReference>
<evidence type="ECO:0000256" key="35">
    <source>
        <dbReference type="SAM" id="Phobius"/>
    </source>
</evidence>
<keyword evidence="22" id="KW-0829">Tyrosine-protein kinase</keyword>
<organism evidence="42 43">
    <name type="scientific">Chloebia gouldiae</name>
    <name type="common">Gouldian finch</name>
    <name type="synonym">Erythrura gouldiae</name>
    <dbReference type="NCBI Taxonomy" id="44316"/>
    <lineage>
        <taxon>Eukaryota</taxon>
        <taxon>Metazoa</taxon>
        <taxon>Chordata</taxon>
        <taxon>Craniata</taxon>
        <taxon>Vertebrata</taxon>
        <taxon>Euteleostomi</taxon>
        <taxon>Archelosauria</taxon>
        <taxon>Archosauria</taxon>
        <taxon>Dinosauria</taxon>
        <taxon>Saurischia</taxon>
        <taxon>Theropoda</taxon>
        <taxon>Coelurosauria</taxon>
        <taxon>Aves</taxon>
        <taxon>Neognathae</taxon>
        <taxon>Neoaves</taxon>
        <taxon>Telluraves</taxon>
        <taxon>Australaves</taxon>
        <taxon>Passeriformes</taxon>
        <taxon>Passeroidea</taxon>
        <taxon>Passeridae</taxon>
        <taxon>Chloebia</taxon>
    </lineage>
</organism>
<dbReference type="InterPro" id="IPR001245">
    <property type="entry name" value="Ser-Thr/Tyr_kinase_cat_dom"/>
</dbReference>
<dbReference type="OrthoDB" id="4062651at2759"/>
<dbReference type="PRINTS" id="PR00109">
    <property type="entry name" value="TYRKINASE"/>
</dbReference>
<dbReference type="InterPro" id="IPR011009">
    <property type="entry name" value="Kinase-like_dom_sf"/>
</dbReference>
<evidence type="ECO:0000256" key="36">
    <source>
        <dbReference type="SAM" id="SignalP"/>
    </source>
</evidence>
<comment type="similarity">
    <text evidence="3">Belongs to the fibulin family.</text>
</comment>
<dbReference type="GO" id="GO:0005509">
    <property type="term" value="F:calcium ion binding"/>
    <property type="evidence" value="ECO:0007669"/>
    <property type="project" value="InterPro"/>
</dbReference>
<keyword evidence="15" id="KW-0547">Nucleotide-binding</keyword>
<dbReference type="CDD" id="cd00096">
    <property type="entry name" value="Ig"/>
    <property type="match status" value="1"/>
</dbReference>
<evidence type="ECO:0000256" key="34">
    <source>
        <dbReference type="SAM" id="MobiDB-lite"/>
    </source>
</evidence>
<feature type="disulfide bond" evidence="33">
    <location>
        <begin position="998"/>
        <end position="1025"/>
    </location>
</feature>
<dbReference type="InterPro" id="IPR036116">
    <property type="entry name" value="FN3_sf"/>
</dbReference>
<dbReference type="GO" id="GO:0005886">
    <property type="term" value="C:plasma membrane"/>
    <property type="evidence" value="ECO:0007669"/>
    <property type="project" value="TreeGrafter"/>
</dbReference>
<evidence type="ECO:0000256" key="5">
    <source>
        <dbReference type="ARBA" id="ARBA00011902"/>
    </source>
</evidence>
<dbReference type="SUPFAM" id="SSF57196">
    <property type="entry name" value="EGF/Laminin"/>
    <property type="match status" value="2"/>
</dbReference>
<keyword evidence="11" id="KW-0808">Transferase</keyword>
<evidence type="ECO:0000256" key="29">
    <source>
        <dbReference type="ARBA" id="ARBA00070212"/>
    </source>
</evidence>
<dbReference type="InterPro" id="IPR018097">
    <property type="entry name" value="EGF_Ca-bd_CS"/>
</dbReference>
<dbReference type="GO" id="GO:0007155">
    <property type="term" value="P:cell adhesion"/>
    <property type="evidence" value="ECO:0007669"/>
    <property type="project" value="UniProtKB-KW"/>
</dbReference>
<dbReference type="InterPro" id="IPR020635">
    <property type="entry name" value="Tyr_kinase_cat_dom"/>
</dbReference>
<evidence type="ECO:0000313" key="43">
    <source>
        <dbReference type="Proteomes" id="UP000276834"/>
    </source>
</evidence>
<protein>
    <recommendedName>
        <fullName evidence="29">Tyrosine-protein kinase Mer</fullName>
        <ecNumber evidence="5">2.7.10.1</ecNumber>
    </recommendedName>
    <alternativeName>
        <fullName evidence="30">Proto-oncogene c-Mer</fullName>
    </alternativeName>
    <alternativeName>
        <fullName evidence="31">Receptor tyrosine kinase MerTK</fullName>
    </alternativeName>
</protein>
<dbReference type="GO" id="GO:0007399">
    <property type="term" value="P:nervous system development"/>
    <property type="evidence" value="ECO:0007669"/>
    <property type="project" value="TreeGrafter"/>
</dbReference>
<dbReference type="GO" id="GO:0004714">
    <property type="term" value="F:transmembrane receptor protein tyrosine kinase activity"/>
    <property type="evidence" value="ECO:0007669"/>
    <property type="project" value="UniProtKB-EC"/>
</dbReference>
<dbReference type="InterPro" id="IPR003599">
    <property type="entry name" value="Ig_sub"/>
</dbReference>
<dbReference type="CDD" id="cd00063">
    <property type="entry name" value="FN3"/>
    <property type="match status" value="2"/>
</dbReference>
<dbReference type="GO" id="GO:0016477">
    <property type="term" value="P:cell migration"/>
    <property type="evidence" value="ECO:0007669"/>
    <property type="project" value="TreeGrafter"/>
</dbReference>
<evidence type="ECO:0000256" key="28">
    <source>
        <dbReference type="ARBA" id="ARBA00066004"/>
    </source>
</evidence>
<dbReference type="FunFam" id="2.10.70.10:FF:000064">
    <property type="entry name" value="Fibulin 7"/>
    <property type="match status" value="1"/>
</dbReference>
<evidence type="ECO:0000256" key="4">
    <source>
        <dbReference type="ARBA" id="ARBA00006692"/>
    </source>
</evidence>
<evidence type="ECO:0000256" key="24">
    <source>
        <dbReference type="ARBA" id="ARBA00023170"/>
    </source>
</evidence>
<dbReference type="CDD" id="cd00033">
    <property type="entry name" value="CCP"/>
    <property type="match status" value="1"/>
</dbReference>
<dbReference type="CDD" id="cd05749">
    <property type="entry name" value="IgI_2_Axl_Tyro3_like"/>
    <property type="match status" value="1"/>
</dbReference>
<keyword evidence="26" id="KW-0393">Immunoglobulin domain</keyword>
<dbReference type="Gene3D" id="1.10.510.10">
    <property type="entry name" value="Transferase(Phosphotransferase) domain 1"/>
    <property type="match status" value="1"/>
</dbReference>
<keyword evidence="10 33" id="KW-0768">Sushi</keyword>
<dbReference type="EMBL" id="QUSF01000008">
    <property type="protein sequence ID" value="RLW07222.1"/>
    <property type="molecule type" value="Genomic_DNA"/>
</dbReference>
<dbReference type="InterPro" id="IPR000152">
    <property type="entry name" value="EGF-type_Asp/Asn_hydroxyl_site"/>
</dbReference>
<feature type="domain" description="Sushi" evidence="41">
    <location>
        <begin position="970"/>
        <end position="1027"/>
    </location>
</feature>
<dbReference type="Pfam" id="PF00047">
    <property type="entry name" value="ig"/>
    <property type="match status" value="1"/>
</dbReference>
<dbReference type="PROSITE" id="PS50853">
    <property type="entry name" value="FN3"/>
    <property type="match status" value="2"/>
</dbReference>
<keyword evidence="21 35" id="KW-0472">Membrane</keyword>
<dbReference type="InterPro" id="IPR000436">
    <property type="entry name" value="Sushi_SCR_CCP_dom"/>
</dbReference>
<evidence type="ECO:0000256" key="1">
    <source>
        <dbReference type="ARBA" id="ARBA00004479"/>
    </source>
</evidence>
<feature type="region of interest" description="Disordered" evidence="34">
    <location>
        <begin position="888"/>
        <end position="909"/>
    </location>
</feature>
<feature type="domain" description="Fibronectin type-III" evidence="40">
    <location>
        <begin position="259"/>
        <end position="354"/>
    </location>
</feature>
<dbReference type="FunFam" id="2.60.40.10:FF:001050">
    <property type="entry name" value="MER proto-oncogene, tyrosine kinase"/>
    <property type="match status" value="1"/>
</dbReference>
<keyword evidence="6" id="KW-0964">Secreted</keyword>
<dbReference type="Pfam" id="PF00041">
    <property type="entry name" value="fn3"/>
    <property type="match status" value="2"/>
</dbReference>
<dbReference type="SMART" id="SM00219">
    <property type="entry name" value="TyrKc"/>
    <property type="match status" value="1"/>
</dbReference>
<evidence type="ECO:0000256" key="30">
    <source>
        <dbReference type="ARBA" id="ARBA00077110"/>
    </source>
</evidence>
<keyword evidence="13 36" id="KW-0732">Signal</keyword>
<dbReference type="InterPro" id="IPR013783">
    <property type="entry name" value="Ig-like_fold"/>
</dbReference>
<evidence type="ECO:0000256" key="2">
    <source>
        <dbReference type="ARBA" id="ARBA00004498"/>
    </source>
</evidence>
<evidence type="ECO:0000256" key="25">
    <source>
        <dbReference type="ARBA" id="ARBA00023180"/>
    </source>
</evidence>
<feature type="region of interest" description="Disordered" evidence="34">
    <location>
        <begin position="807"/>
        <end position="836"/>
    </location>
</feature>
<evidence type="ECO:0000256" key="13">
    <source>
        <dbReference type="ARBA" id="ARBA00022729"/>
    </source>
</evidence>
<proteinExistence type="inferred from homology"/>
<dbReference type="PANTHER" id="PTHR24416:SF257">
    <property type="entry name" value="TYROSINE-PROTEIN KINASE MER"/>
    <property type="match status" value="1"/>
</dbReference>
<dbReference type="Gene3D" id="2.60.40.10">
    <property type="entry name" value="Immunoglobulins"/>
    <property type="match status" value="4"/>
</dbReference>
<evidence type="ECO:0000259" key="40">
    <source>
        <dbReference type="PROSITE" id="PS50853"/>
    </source>
</evidence>
<dbReference type="InterPro" id="IPR000742">
    <property type="entry name" value="EGF"/>
</dbReference>
<evidence type="ECO:0000256" key="21">
    <source>
        <dbReference type="ARBA" id="ARBA00023136"/>
    </source>
</evidence>
<dbReference type="GO" id="GO:0007169">
    <property type="term" value="P:cell surface receptor protein tyrosine kinase signaling pathway"/>
    <property type="evidence" value="ECO:0007669"/>
    <property type="project" value="TreeGrafter"/>
</dbReference>
<evidence type="ECO:0000256" key="33">
    <source>
        <dbReference type="PROSITE-ProRule" id="PRU00302"/>
    </source>
</evidence>
<evidence type="ECO:0000256" key="26">
    <source>
        <dbReference type="ARBA" id="ARBA00023319"/>
    </source>
</evidence>
<evidence type="ECO:0000259" key="41">
    <source>
        <dbReference type="PROSITE" id="PS50923"/>
    </source>
</evidence>
<evidence type="ECO:0000256" key="9">
    <source>
        <dbReference type="ARBA" id="ARBA00022553"/>
    </source>
</evidence>
<feature type="domain" description="EGF-like" evidence="38">
    <location>
        <begin position="1027"/>
        <end position="1063"/>
    </location>
</feature>
<evidence type="ECO:0000256" key="32">
    <source>
        <dbReference type="PROSITE-ProRule" id="PRU00076"/>
    </source>
</evidence>
<dbReference type="PROSITE" id="PS00010">
    <property type="entry name" value="ASX_HYDROXYL"/>
    <property type="match status" value="1"/>
</dbReference>
<feature type="disulfide bond" evidence="32">
    <location>
        <begin position="1053"/>
        <end position="1062"/>
    </location>
</feature>
<keyword evidence="17" id="KW-0106">Calcium</keyword>
<keyword evidence="24" id="KW-0675">Receptor</keyword>
<dbReference type="FunFam" id="2.10.25.10:FF:000143">
    <property type="entry name" value="Protein crumbs 1"/>
    <property type="match status" value="1"/>
</dbReference>
<keyword evidence="43" id="KW-1185">Reference proteome</keyword>
<evidence type="ECO:0000259" key="38">
    <source>
        <dbReference type="PROSITE" id="PS50026"/>
    </source>
</evidence>
<evidence type="ECO:0000259" key="39">
    <source>
        <dbReference type="PROSITE" id="PS50835"/>
    </source>
</evidence>
<keyword evidence="25" id="KW-0325">Glycoprotein</keyword>
<dbReference type="InterPro" id="IPR050122">
    <property type="entry name" value="RTK"/>
</dbReference>
<dbReference type="CDD" id="cd00054">
    <property type="entry name" value="EGF_CA"/>
    <property type="match status" value="3"/>
</dbReference>
<keyword evidence="20 35" id="KW-1133">Transmembrane helix</keyword>
<dbReference type="PROSITE" id="PS50026">
    <property type="entry name" value="EGF_3"/>
    <property type="match status" value="1"/>
</dbReference>
<dbReference type="FunFam" id="1.10.510.10:FF:000089">
    <property type="entry name" value="Tyrosine-protein kinase receptor TYRO3"/>
    <property type="match status" value="1"/>
</dbReference>
<dbReference type="InterPro" id="IPR013151">
    <property type="entry name" value="Immunoglobulin_dom"/>
</dbReference>
<evidence type="ECO:0000256" key="8">
    <source>
        <dbReference type="ARBA" id="ARBA00022536"/>
    </source>
</evidence>
<dbReference type="SMART" id="SM00060">
    <property type="entry name" value="FN3"/>
    <property type="match status" value="2"/>
</dbReference>
<feature type="signal peptide" evidence="36">
    <location>
        <begin position="1"/>
        <end position="23"/>
    </location>
</feature>
<dbReference type="Pfam" id="PF22914">
    <property type="entry name" value="Fibulin_C"/>
    <property type="match status" value="1"/>
</dbReference>
<dbReference type="Gene3D" id="2.10.25.10">
    <property type="entry name" value="Laminin"/>
    <property type="match status" value="3"/>
</dbReference>
<dbReference type="Pfam" id="PF00084">
    <property type="entry name" value="Sushi"/>
    <property type="match status" value="1"/>
</dbReference>
<dbReference type="PANTHER" id="PTHR24416">
    <property type="entry name" value="TYROSINE-PROTEIN KINASE RECEPTOR"/>
    <property type="match status" value="1"/>
</dbReference>
<evidence type="ECO:0000256" key="19">
    <source>
        <dbReference type="ARBA" id="ARBA00022889"/>
    </source>
</evidence>
<dbReference type="PROSITE" id="PS01186">
    <property type="entry name" value="EGF_2"/>
    <property type="match status" value="1"/>
</dbReference>
<evidence type="ECO:0000256" key="6">
    <source>
        <dbReference type="ARBA" id="ARBA00022525"/>
    </source>
</evidence>
<evidence type="ECO:0000256" key="3">
    <source>
        <dbReference type="ARBA" id="ARBA00006127"/>
    </source>
</evidence>
<keyword evidence="12 35" id="KW-0812">Transmembrane</keyword>
<feature type="domain" description="Ig-like" evidence="39">
    <location>
        <begin position="170"/>
        <end position="252"/>
    </location>
</feature>
<dbReference type="SUPFAM" id="SSF57535">
    <property type="entry name" value="Complement control module/SCR domain"/>
    <property type="match status" value="1"/>
</dbReference>
<dbReference type="STRING" id="44316.ENSEGOP00005004161"/>
<dbReference type="PROSITE" id="PS50835">
    <property type="entry name" value="IG_LIKE"/>
    <property type="match status" value="2"/>
</dbReference>
<dbReference type="GO" id="GO:0006909">
    <property type="term" value="P:phagocytosis"/>
    <property type="evidence" value="ECO:0007669"/>
    <property type="project" value="TreeGrafter"/>
</dbReference>
<comment type="caution">
    <text evidence="42">The sequence shown here is derived from an EMBL/GenBank/DDBJ whole genome shotgun (WGS) entry which is preliminary data.</text>
</comment>
<evidence type="ECO:0000256" key="22">
    <source>
        <dbReference type="ARBA" id="ARBA00023137"/>
    </source>
</evidence>
<dbReference type="PROSITE" id="PS00109">
    <property type="entry name" value="PROTEIN_KINASE_TYR"/>
    <property type="match status" value="1"/>
</dbReference>
<dbReference type="SMART" id="SM00179">
    <property type="entry name" value="EGF_CA"/>
    <property type="match status" value="3"/>
</dbReference>
<dbReference type="SUPFAM" id="SSF56112">
    <property type="entry name" value="Protein kinase-like (PK-like)"/>
    <property type="match status" value="1"/>
</dbReference>
<dbReference type="SMART" id="SM00409">
    <property type="entry name" value="IG"/>
    <property type="match status" value="2"/>
</dbReference>
<evidence type="ECO:0000256" key="31">
    <source>
        <dbReference type="ARBA" id="ARBA00082356"/>
    </source>
</evidence>
<evidence type="ECO:0000256" key="11">
    <source>
        <dbReference type="ARBA" id="ARBA00022679"/>
    </source>
</evidence>
<name>A0A3L8SUE9_CHLGU</name>
<keyword evidence="19" id="KW-0130">Cell adhesion</keyword>
<dbReference type="Pfam" id="PF12662">
    <property type="entry name" value="cEGF"/>
    <property type="match status" value="1"/>
</dbReference>
<dbReference type="SMART" id="SM00181">
    <property type="entry name" value="EGF"/>
    <property type="match status" value="3"/>
</dbReference>
<dbReference type="PROSITE" id="PS00022">
    <property type="entry name" value="EGF_1"/>
    <property type="match status" value="1"/>
</dbReference>
<dbReference type="FunFam" id="2.60.40.10:FF:000296">
    <property type="entry name" value="Tyrosine-protein kinase receptor TYRO3"/>
    <property type="match status" value="1"/>
</dbReference>
<evidence type="ECO:0000256" key="12">
    <source>
        <dbReference type="ARBA" id="ARBA00022692"/>
    </source>
</evidence>
<dbReference type="PROSITE" id="PS50011">
    <property type="entry name" value="PROTEIN_KINASE_DOM"/>
    <property type="match status" value="1"/>
</dbReference>
<evidence type="ECO:0000256" key="7">
    <source>
        <dbReference type="ARBA" id="ARBA00022530"/>
    </source>
</evidence>
<dbReference type="Pfam" id="PF00008">
    <property type="entry name" value="EGF"/>
    <property type="match status" value="1"/>
</dbReference>
<feature type="compositionally biased region" description="Polar residues" evidence="34">
    <location>
        <begin position="807"/>
        <end position="820"/>
    </location>
</feature>
<evidence type="ECO:0000256" key="10">
    <source>
        <dbReference type="ARBA" id="ARBA00022659"/>
    </source>
</evidence>
<keyword evidence="9" id="KW-0597">Phosphoprotein</keyword>
<keyword evidence="16" id="KW-0418">Kinase</keyword>
<evidence type="ECO:0000256" key="15">
    <source>
        <dbReference type="ARBA" id="ARBA00022741"/>
    </source>
</evidence>
<dbReference type="InterPro" id="IPR003961">
    <property type="entry name" value="FN3_dom"/>
</dbReference>
<feature type="domain" description="Fibronectin type-III" evidence="40">
    <location>
        <begin position="359"/>
        <end position="455"/>
    </location>
</feature>
<dbReference type="InterPro" id="IPR008266">
    <property type="entry name" value="Tyr_kinase_AS"/>
</dbReference>
<dbReference type="PROSITE" id="PS01187">
    <property type="entry name" value="EGF_CA"/>
    <property type="match status" value="1"/>
</dbReference>
<comment type="subunit">
    <text evidence="28">Interacts (upon activation) with TNK2; stimulates TNK2 autophosphorylation. Interacts (via N-terminus) with extracellular ligands LGALS3, TUB, TULP1 and GAS6. Interacts with VAV1 in a phosphotyrosine-independent manner. Interacts with TIMD4; this interaction enhances TIMD4-mediated efferocytosis.</text>
</comment>
<dbReference type="InterPro" id="IPR000719">
    <property type="entry name" value="Prot_kinase_dom"/>
</dbReference>
<keyword evidence="23 32" id="KW-1015">Disulfide bond</keyword>
<comment type="similarity">
    <text evidence="4">Belongs to the protein kinase superfamily. CAMK Ser/Thr protein kinase family.</text>
</comment>
<dbReference type="GO" id="GO:0005524">
    <property type="term" value="F:ATP binding"/>
    <property type="evidence" value="ECO:0007669"/>
    <property type="project" value="UniProtKB-KW"/>
</dbReference>
<evidence type="ECO:0000256" key="17">
    <source>
        <dbReference type="ARBA" id="ARBA00022837"/>
    </source>
</evidence>
<evidence type="ECO:0000256" key="16">
    <source>
        <dbReference type="ARBA" id="ARBA00022777"/>
    </source>
</evidence>
<keyword evidence="7" id="KW-0272">Extracellular matrix</keyword>
<dbReference type="Gene3D" id="2.10.70.10">
    <property type="entry name" value="Complement Module, domain 1"/>
    <property type="match status" value="1"/>
</dbReference>
<accession>A0A3L8SUE9</accession>
<dbReference type="InterPro" id="IPR036179">
    <property type="entry name" value="Ig-like_dom_sf"/>
</dbReference>
<dbReference type="Gene3D" id="3.30.200.20">
    <property type="entry name" value="Phosphorylase Kinase, domain 1"/>
    <property type="match status" value="1"/>
</dbReference>